<dbReference type="Pfam" id="PF01903">
    <property type="entry name" value="CbiX"/>
    <property type="match status" value="1"/>
</dbReference>
<evidence type="ECO:0000313" key="9">
    <source>
        <dbReference type="Proteomes" id="UP000585609"/>
    </source>
</evidence>
<dbReference type="CDD" id="cd03416">
    <property type="entry name" value="CbiX_SirB_N"/>
    <property type="match status" value="1"/>
</dbReference>
<accession>A0A6V8NJG7</accession>
<dbReference type="EMBL" id="BLRU01000076">
    <property type="protein sequence ID" value="GFP19430.1"/>
    <property type="molecule type" value="Genomic_DNA"/>
</dbReference>
<dbReference type="AlphaFoldDB" id="A0A6V8NJG7"/>
<comment type="caution">
    <text evidence="3">The sequence shown here is derived from an EMBL/GenBank/DDBJ whole genome shotgun (WGS) entry which is preliminary data.</text>
</comment>
<evidence type="ECO:0000313" key="5">
    <source>
        <dbReference type="EMBL" id="GFP30830.1"/>
    </source>
</evidence>
<dbReference type="Proteomes" id="UP000569018">
    <property type="component" value="Unassembled WGS sequence"/>
</dbReference>
<name>A0A6V8NJG7_9ACTN</name>
<dbReference type="GO" id="GO:0046872">
    <property type="term" value="F:metal ion binding"/>
    <property type="evidence" value="ECO:0007669"/>
    <property type="project" value="UniProtKB-KW"/>
</dbReference>
<dbReference type="EMBL" id="BLRZ01000108">
    <property type="protein sequence ID" value="GFP30830.1"/>
    <property type="molecule type" value="Genomic_DNA"/>
</dbReference>
<dbReference type="SUPFAM" id="SSF53800">
    <property type="entry name" value="Chelatase"/>
    <property type="match status" value="1"/>
</dbReference>
<dbReference type="EMBL" id="BLSD01000025">
    <property type="protein sequence ID" value="GFP38986.1"/>
    <property type="molecule type" value="Genomic_DNA"/>
</dbReference>
<dbReference type="InterPro" id="IPR050963">
    <property type="entry name" value="Sirohydro_Cobaltochel/CbiX"/>
</dbReference>
<sequence>MKSQSKTGIVILGHGSKLREANDAIHEVVEMIKKKGWDIVDPAYLQFGQPDLSQSIKNVVQKGCRRVVIVPLFLFMGSHVSIDIPKMIKREAGKYDGIDFVYARNLGADPRIGEIVLDRIKEAIAQ</sequence>
<dbReference type="Gene3D" id="3.40.50.1400">
    <property type="match status" value="1"/>
</dbReference>
<proteinExistence type="predicted"/>
<keyword evidence="10" id="KW-1185">Reference proteome</keyword>
<evidence type="ECO:0000313" key="4">
    <source>
        <dbReference type="EMBL" id="GFP22690.1"/>
    </source>
</evidence>
<evidence type="ECO:0000313" key="10">
    <source>
        <dbReference type="Proteomes" id="UP000588083"/>
    </source>
</evidence>
<evidence type="ECO:0000313" key="6">
    <source>
        <dbReference type="EMBL" id="GFP38986.1"/>
    </source>
</evidence>
<dbReference type="Proteomes" id="UP000574717">
    <property type="component" value="Unassembled WGS sequence"/>
</dbReference>
<evidence type="ECO:0000313" key="7">
    <source>
        <dbReference type="Proteomes" id="UP000569018"/>
    </source>
</evidence>
<evidence type="ECO:0000313" key="8">
    <source>
        <dbReference type="Proteomes" id="UP000574717"/>
    </source>
</evidence>
<reference evidence="7 8" key="1">
    <citation type="journal article" date="2020" name="Front. Microbiol.">
        <title>Single-cell genomics of novel Actinobacteria with the Wood-Ljungdahl pathway discovered in a serpentinizing system.</title>
        <authorList>
            <person name="Merino N."/>
            <person name="Kawai M."/>
            <person name="Boyd E.S."/>
            <person name="Colman D.R."/>
            <person name="McGlynn S.E."/>
            <person name="Nealson K.H."/>
            <person name="Kurokawa K."/>
            <person name="Hongoh Y."/>
        </authorList>
    </citation>
    <scope>NUCLEOTIDE SEQUENCE [LARGE SCALE GENOMIC DNA]</scope>
    <source>
        <strain evidence="3 8">S03</strain>
        <strain evidence="4 9">S09_30</strain>
        <strain evidence="5 10">S34</strain>
        <strain evidence="6 7">S47</strain>
    </source>
</reference>
<dbReference type="Proteomes" id="UP000588083">
    <property type="component" value="Unassembled WGS sequence"/>
</dbReference>
<protein>
    <submittedName>
        <fullName evidence="3">Sirohydrochlorin cobaltochelatase</fullName>
    </submittedName>
</protein>
<dbReference type="InterPro" id="IPR002762">
    <property type="entry name" value="CbiX-like"/>
</dbReference>
<dbReference type="PANTHER" id="PTHR33542:SF3">
    <property type="entry name" value="SIROHYDROCHLORIN FERROCHELATASE, CHLOROPLASTIC"/>
    <property type="match status" value="1"/>
</dbReference>
<dbReference type="RefSeq" id="WP_176235506.1">
    <property type="nucleotide sequence ID" value="NZ_BLRU01000076.1"/>
</dbReference>
<evidence type="ECO:0000313" key="3">
    <source>
        <dbReference type="EMBL" id="GFP19430.1"/>
    </source>
</evidence>
<gene>
    <name evidence="3" type="ORF">HKBW3S03_00935</name>
    <name evidence="4" type="ORF">HKBW3S09_00158</name>
    <name evidence="5" type="ORF">HKBW3S34_01750</name>
    <name evidence="6" type="ORF">HKBW3S47_00686</name>
</gene>
<evidence type="ECO:0000256" key="2">
    <source>
        <dbReference type="ARBA" id="ARBA00023239"/>
    </source>
</evidence>
<organism evidence="3 8">
    <name type="scientific">Candidatus Hakubella thermalkaliphila</name>
    <dbReference type="NCBI Taxonomy" id="2754717"/>
    <lineage>
        <taxon>Bacteria</taxon>
        <taxon>Bacillati</taxon>
        <taxon>Actinomycetota</taxon>
        <taxon>Actinomycetota incertae sedis</taxon>
        <taxon>Candidatus Hakubellales</taxon>
        <taxon>Candidatus Hakubellaceae</taxon>
        <taxon>Candidatus Hakubella</taxon>
    </lineage>
</organism>
<dbReference type="PANTHER" id="PTHR33542">
    <property type="entry name" value="SIROHYDROCHLORIN FERROCHELATASE, CHLOROPLASTIC"/>
    <property type="match status" value="1"/>
</dbReference>
<dbReference type="EMBL" id="BLRW01000010">
    <property type="protein sequence ID" value="GFP22690.1"/>
    <property type="molecule type" value="Genomic_DNA"/>
</dbReference>
<dbReference type="GO" id="GO:0016829">
    <property type="term" value="F:lyase activity"/>
    <property type="evidence" value="ECO:0007669"/>
    <property type="project" value="UniProtKB-KW"/>
</dbReference>
<keyword evidence="2" id="KW-0456">Lyase</keyword>
<evidence type="ECO:0000256" key="1">
    <source>
        <dbReference type="ARBA" id="ARBA00022723"/>
    </source>
</evidence>
<keyword evidence="1" id="KW-0479">Metal-binding</keyword>
<dbReference type="Proteomes" id="UP000585609">
    <property type="component" value="Unassembled WGS sequence"/>
</dbReference>